<gene>
    <name evidence="3" type="ORF">STRUR_2248</name>
</gene>
<keyword evidence="1" id="KW-0677">Repeat</keyword>
<keyword evidence="2" id="KW-1133">Transmembrane helix</keyword>
<dbReference type="Proteomes" id="UP000005388">
    <property type="component" value="Unassembled WGS sequence"/>
</dbReference>
<dbReference type="PANTHER" id="PTHR43215">
    <property type="entry name" value="RADIAL SPOKE HEAD 1 HOMOLOG"/>
    <property type="match status" value="1"/>
</dbReference>
<protein>
    <submittedName>
        <fullName evidence="3">MORN repeat protein</fullName>
    </submittedName>
</protein>
<reference evidence="3 4" key="1">
    <citation type="journal article" date="2014" name="Int. J. Syst. Evol. Microbiol.">
        <title>Phylogenomics and the dynamic genome evolution of the genus Streptococcus.</title>
        <authorList>
            <consortium name="The Broad Institute Genome Sequencing Platform"/>
            <person name="Richards V.P."/>
            <person name="Palmer S.R."/>
            <person name="Pavinski Bitar P.D."/>
            <person name="Qin X."/>
            <person name="Weinstock G.M."/>
            <person name="Highlander S.K."/>
            <person name="Town C.D."/>
            <person name="Burne R.A."/>
            <person name="Stanhope M.J."/>
        </authorList>
    </citation>
    <scope>NUCLEOTIDE SEQUENCE [LARGE SCALE GENOMIC DNA]</scope>
    <source>
        <strain evidence="3 4">2285-97</strain>
    </source>
</reference>
<accession>G5KFI1</accession>
<keyword evidence="2" id="KW-0812">Transmembrane</keyword>
<dbReference type="EMBL" id="AEUZ02000001">
    <property type="protein sequence ID" value="EHJ56672.1"/>
    <property type="molecule type" value="Genomic_DNA"/>
</dbReference>
<feature type="transmembrane region" description="Helical" evidence="2">
    <location>
        <begin position="20"/>
        <end position="38"/>
    </location>
</feature>
<name>G5KFI1_9STRE</name>
<dbReference type="InterPro" id="IPR014590">
    <property type="entry name" value="UCP034300_MORN_rpt-cont"/>
</dbReference>
<evidence type="ECO:0000313" key="3">
    <source>
        <dbReference type="EMBL" id="EHJ56672.1"/>
    </source>
</evidence>
<evidence type="ECO:0000256" key="1">
    <source>
        <dbReference type="ARBA" id="ARBA00022737"/>
    </source>
</evidence>
<dbReference type="STRING" id="764291.STRUR_2248"/>
<dbReference type="InterPro" id="IPR003409">
    <property type="entry name" value="MORN"/>
</dbReference>
<dbReference type="PANTHER" id="PTHR43215:SF14">
    <property type="entry name" value="RADIAL SPOKE HEAD 1 HOMOLOG"/>
    <property type="match status" value="1"/>
</dbReference>
<organism evidence="3 4">
    <name type="scientific">Streptococcus urinalis 2285-97</name>
    <dbReference type="NCBI Taxonomy" id="764291"/>
    <lineage>
        <taxon>Bacteria</taxon>
        <taxon>Bacillati</taxon>
        <taxon>Bacillota</taxon>
        <taxon>Bacilli</taxon>
        <taxon>Lactobacillales</taxon>
        <taxon>Streptococcaceae</taxon>
        <taxon>Streptococcus</taxon>
    </lineage>
</organism>
<sequence>MNKKRQELKLIKLTRVQIEILVTIILFVCGISVFTLTIKEKTSLTLNNGQLKYTGYVVNHRMNGQGKLTYANGDTYTGNFSNGVFNGQGQFVASNGWSYKGNFKNGQPDGQGKLKAKNGKVYKGTFKQGIYQK</sequence>
<dbReference type="SUPFAM" id="SSF82185">
    <property type="entry name" value="Histone H3 K4-specific methyltransferase SET7/9 N-terminal domain"/>
    <property type="match status" value="1"/>
</dbReference>
<keyword evidence="2" id="KW-0472">Membrane</keyword>
<dbReference type="eggNOG" id="COG4642">
    <property type="taxonomic scope" value="Bacteria"/>
</dbReference>
<dbReference type="Pfam" id="PF02493">
    <property type="entry name" value="MORN"/>
    <property type="match status" value="3"/>
</dbReference>
<keyword evidence="4" id="KW-1185">Reference proteome</keyword>
<proteinExistence type="predicted"/>
<dbReference type="Gene3D" id="2.20.110.10">
    <property type="entry name" value="Histone H3 K4-specific methyltransferase SET7/9 N-terminal domain"/>
    <property type="match status" value="2"/>
</dbReference>
<dbReference type="PIRSF" id="PIRSF034300">
    <property type="entry name" value="UCP034300"/>
    <property type="match status" value="1"/>
</dbReference>
<dbReference type="AlphaFoldDB" id="G5KFI1"/>
<evidence type="ECO:0000256" key="2">
    <source>
        <dbReference type="SAM" id="Phobius"/>
    </source>
</evidence>
<evidence type="ECO:0000313" key="4">
    <source>
        <dbReference type="Proteomes" id="UP000005388"/>
    </source>
</evidence>
<dbReference type="SMART" id="SM00698">
    <property type="entry name" value="MORN"/>
    <property type="match status" value="3"/>
</dbReference>
<comment type="caution">
    <text evidence="3">The sequence shown here is derived from an EMBL/GenBank/DDBJ whole genome shotgun (WGS) entry which is preliminary data.</text>
</comment>